<dbReference type="InterPro" id="IPR013783">
    <property type="entry name" value="Ig-like_fold"/>
</dbReference>
<sequence>MHQFFYQSSFLENSISKYNKLAFLALIIFSINNAGYSQTFPVLPSPNYDVDHTSLVRGTVSQNGSGGIAGILVKLKTSDGNVISYALTNDQGAYELSAKAEAGNYTLEIEYPSDGFSVTSSPSVFSLSANQVEAGKDFKLERKSNTLTVCDIHSLELTPWGLSSNVYLNLTKPDISTPYSSVKLFTSAMTSHPELQIVNTNNSEPARVTRLDVGAIVYHEAPSSSSNINSAMEFAKSNIGGSQNLLVPASTTYTYYDISSGKTWTSSNLSNAAYNTDGSNVQIQIAASAEITSTINGGNATFSVSTNANAGACLVYTYPSDPLPVRLVSFDVTSQNGEPALLKWKTAEENLSQEFQVEKSMNAREWTKVVSIPTTNRGTYISDYQYYDNEIWEGITYYRLKMVDQDGSYSYSTIRSLNGNNASVKLTVFPNPISASSGQMLQFSKLPSPAQKIEIFSISGALIHSVETPDSEGINIGQLEKGLYIVKVILQNGQIMSSRIIAK</sequence>
<dbReference type="Gene3D" id="2.60.40.10">
    <property type="entry name" value="Immunoglobulins"/>
    <property type="match status" value="1"/>
</dbReference>
<protein>
    <recommendedName>
        <fullName evidence="1">Secretion system C-terminal sorting domain-containing protein</fullName>
    </recommendedName>
</protein>
<dbReference type="EMBL" id="QNUL01000001">
    <property type="protein sequence ID" value="REA64458.1"/>
    <property type="molecule type" value="Genomic_DNA"/>
</dbReference>
<dbReference type="InterPro" id="IPR026444">
    <property type="entry name" value="Secre_tail"/>
</dbReference>
<evidence type="ECO:0000313" key="2">
    <source>
        <dbReference type="EMBL" id="REA64458.1"/>
    </source>
</evidence>
<evidence type="ECO:0000313" key="3">
    <source>
        <dbReference type="Proteomes" id="UP000256373"/>
    </source>
</evidence>
<dbReference type="Pfam" id="PF18962">
    <property type="entry name" value="Por_Secre_tail"/>
    <property type="match status" value="1"/>
</dbReference>
<accession>A0A3D8YI05</accession>
<dbReference type="RefSeq" id="WP_115829066.1">
    <property type="nucleotide sequence ID" value="NZ_QNUL01000001.1"/>
</dbReference>
<feature type="domain" description="Secretion system C-terminal sorting" evidence="1">
    <location>
        <begin position="428"/>
        <end position="501"/>
    </location>
</feature>
<gene>
    <name evidence="2" type="ORF">DSL64_02610</name>
</gene>
<dbReference type="Proteomes" id="UP000256373">
    <property type="component" value="Unassembled WGS sequence"/>
</dbReference>
<reference evidence="2 3" key="1">
    <citation type="submission" date="2018-07" db="EMBL/GenBank/DDBJ databases">
        <title>Dyadobacter roseus sp. nov., isolated from rose rhizosphere soil.</title>
        <authorList>
            <person name="Chen L."/>
        </authorList>
    </citation>
    <scope>NUCLEOTIDE SEQUENCE [LARGE SCALE GENOMIC DNA]</scope>
    <source>
        <strain evidence="2 3">RS19</strain>
    </source>
</reference>
<dbReference type="SUPFAM" id="SSF49478">
    <property type="entry name" value="Cna protein B-type domain"/>
    <property type="match status" value="1"/>
</dbReference>
<dbReference type="NCBIfam" id="TIGR04183">
    <property type="entry name" value="Por_Secre_tail"/>
    <property type="match status" value="1"/>
</dbReference>
<organism evidence="2 3">
    <name type="scientific">Dyadobacter luteus</name>
    <dbReference type="NCBI Taxonomy" id="2259619"/>
    <lineage>
        <taxon>Bacteria</taxon>
        <taxon>Pseudomonadati</taxon>
        <taxon>Bacteroidota</taxon>
        <taxon>Cytophagia</taxon>
        <taxon>Cytophagales</taxon>
        <taxon>Spirosomataceae</taxon>
        <taxon>Dyadobacter</taxon>
    </lineage>
</organism>
<dbReference type="AlphaFoldDB" id="A0A3D8YI05"/>
<comment type="caution">
    <text evidence="2">The sequence shown here is derived from an EMBL/GenBank/DDBJ whole genome shotgun (WGS) entry which is preliminary data.</text>
</comment>
<dbReference type="NCBIfam" id="NF033208">
    <property type="entry name" value="choice_anch_E"/>
    <property type="match status" value="1"/>
</dbReference>
<name>A0A3D8YI05_9BACT</name>
<keyword evidence="3" id="KW-1185">Reference proteome</keyword>
<dbReference type="OrthoDB" id="918746at2"/>
<proteinExistence type="predicted"/>
<evidence type="ECO:0000259" key="1">
    <source>
        <dbReference type="Pfam" id="PF18962"/>
    </source>
</evidence>